<name>A0A8X6N980_NEPPI</name>
<sequence length="111" mass="13394">MDAANQALLERTKKVRGNSRSIMTKQSNKLETIIHENYLQLITRFEELSRFDKEIESLIGTDDLEDEFETREEYRDKFILWKARADSYIEYLQLFEIQQKLNYKKCNTSFK</sequence>
<evidence type="ECO:0000313" key="1">
    <source>
        <dbReference type="EMBL" id="GFT00665.1"/>
    </source>
</evidence>
<reference evidence="1" key="1">
    <citation type="submission" date="2020-08" db="EMBL/GenBank/DDBJ databases">
        <title>Multicomponent nature underlies the extraordinary mechanical properties of spider dragline silk.</title>
        <authorList>
            <person name="Kono N."/>
            <person name="Nakamura H."/>
            <person name="Mori M."/>
            <person name="Yoshida Y."/>
            <person name="Ohtoshi R."/>
            <person name="Malay A.D."/>
            <person name="Moran D.A.P."/>
            <person name="Tomita M."/>
            <person name="Numata K."/>
            <person name="Arakawa K."/>
        </authorList>
    </citation>
    <scope>NUCLEOTIDE SEQUENCE</scope>
</reference>
<dbReference type="AlphaFoldDB" id="A0A8X6N980"/>
<proteinExistence type="predicted"/>
<keyword evidence="2" id="KW-1185">Reference proteome</keyword>
<protein>
    <submittedName>
        <fullName evidence="1">Uncharacterized protein</fullName>
    </submittedName>
</protein>
<dbReference type="Proteomes" id="UP000887013">
    <property type="component" value="Unassembled WGS sequence"/>
</dbReference>
<evidence type="ECO:0000313" key="2">
    <source>
        <dbReference type="Proteomes" id="UP000887013"/>
    </source>
</evidence>
<organism evidence="1 2">
    <name type="scientific">Nephila pilipes</name>
    <name type="common">Giant wood spider</name>
    <name type="synonym">Nephila maculata</name>
    <dbReference type="NCBI Taxonomy" id="299642"/>
    <lineage>
        <taxon>Eukaryota</taxon>
        <taxon>Metazoa</taxon>
        <taxon>Ecdysozoa</taxon>
        <taxon>Arthropoda</taxon>
        <taxon>Chelicerata</taxon>
        <taxon>Arachnida</taxon>
        <taxon>Araneae</taxon>
        <taxon>Araneomorphae</taxon>
        <taxon>Entelegynae</taxon>
        <taxon>Araneoidea</taxon>
        <taxon>Nephilidae</taxon>
        <taxon>Nephila</taxon>
    </lineage>
</organism>
<dbReference type="OrthoDB" id="6434758at2759"/>
<comment type="caution">
    <text evidence="1">The sequence shown here is derived from an EMBL/GenBank/DDBJ whole genome shotgun (WGS) entry which is preliminary data.</text>
</comment>
<dbReference type="EMBL" id="BMAW01055413">
    <property type="protein sequence ID" value="GFT00665.1"/>
    <property type="molecule type" value="Genomic_DNA"/>
</dbReference>
<gene>
    <name evidence="1" type="primary">AVEN_138136_1</name>
    <name evidence="1" type="ORF">NPIL_550871</name>
</gene>
<accession>A0A8X6N980</accession>